<feature type="compositionally biased region" description="Acidic residues" evidence="1">
    <location>
        <begin position="440"/>
        <end position="456"/>
    </location>
</feature>
<feature type="region of interest" description="Disordered" evidence="1">
    <location>
        <begin position="648"/>
        <end position="841"/>
    </location>
</feature>
<feature type="compositionally biased region" description="Acidic residues" evidence="1">
    <location>
        <begin position="653"/>
        <end position="665"/>
    </location>
</feature>
<proteinExistence type="predicted"/>
<feature type="compositionally biased region" description="Polar residues" evidence="1">
    <location>
        <begin position="775"/>
        <end position="787"/>
    </location>
</feature>
<evidence type="ECO:0000256" key="1">
    <source>
        <dbReference type="SAM" id="MobiDB-lite"/>
    </source>
</evidence>
<feature type="compositionally biased region" description="Polar residues" evidence="1">
    <location>
        <begin position="332"/>
        <end position="345"/>
    </location>
</feature>
<keyword evidence="3" id="KW-1185">Reference proteome</keyword>
<feature type="compositionally biased region" description="Polar residues" evidence="1">
    <location>
        <begin position="308"/>
        <end position="320"/>
    </location>
</feature>
<protein>
    <submittedName>
        <fullName evidence="2">Uncharacterized protein</fullName>
    </submittedName>
</protein>
<organism evidence="2 3">
    <name type="scientific">Lineolata rhizophorae</name>
    <dbReference type="NCBI Taxonomy" id="578093"/>
    <lineage>
        <taxon>Eukaryota</taxon>
        <taxon>Fungi</taxon>
        <taxon>Dikarya</taxon>
        <taxon>Ascomycota</taxon>
        <taxon>Pezizomycotina</taxon>
        <taxon>Dothideomycetes</taxon>
        <taxon>Dothideomycetes incertae sedis</taxon>
        <taxon>Lineolatales</taxon>
        <taxon>Lineolataceae</taxon>
        <taxon>Lineolata</taxon>
    </lineage>
</organism>
<feature type="compositionally biased region" description="Low complexity" evidence="1">
    <location>
        <begin position="402"/>
        <end position="418"/>
    </location>
</feature>
<feature type="region of interest" description="Disordered" evidence="1">
    <location>
        <begin position="581"/>
        <end position="626"/>
    </location>
</feature>
<dbReference type="AlphaFoldDB" id="A0A6A6NLG2"/>
<feature type="compositionally biased region" description="Basic residues" evidence="1">
    <location>
        <begin position="190"/>
        <end position="199"/>
    </location>
</feature>
<dbReference type="EMBL" id="MU001708">
    <property type="protein sequence ID" value="KAF2452516.1"/>
    <property type="molecule type" value="Genomic_DNA"/>
</dbReference>
<feature type="region of interest" description="Disordered" evidence="1">
    <location>
        <begin position="303"/>
        <end position="467"/>
    </location>
</feature>
<feature type="compositionally biased region" description="Acidic residues" evidence="1">
    <location>
        <begin position="758"/>
        <end position="774"/>
    </location>
</feature>
<gene>
    <name evidence="2" type="ORF">BDY21DRAFT_158965</name>
</gene>
<feature type="compositionally biased region" description="Low complexity" evidence="1">
    <location>
        <begin position="369"/>
        <end position="395"/>
    </location>
</feature>
<feature type="compositionally biased region" description="Basic and acidic residues" evidence="1">
    <location>
        <begin position="788"/>
        <end position="799"/>
    </location>
</feature>
<feature type="region of interest" description="Disordered" evidence="1">
    <location>
        <begin position="69"/>
        <end position="217"/>
    </location>
</feature>
<feature type="compositionally biased region" description="Polar residues" evidence="1">
    <location>
        <begin position="812"/>
        <end position="831"/>
    </location>
</feature>
<reference evidence="2" key="1">
    <citation type="journal article" date="2020" name="Stud. Mycol.">
        <title>101 Dothideomycetes genomes: a test case for predicting lifestyles and emergence of pathogens.</title>
        <authorList>
            <person name="Haridas S."/>
            <person name="Albert R."/>
            <person name="Binder M."/>
            <person name="Bloem J."/>
            <person name="Labutti K."/>
            <person name="Salamov A."/>
            <person name="Andreopoulos B."/>
            <person name="Baker S."/>
            <person name="Barry K."/>
            <person name="Bills G."/>
            <person name="Bluhm B."/>
            <person name="Cannon C."/>
            <person name="Castanera R."/>
            <person name="Culley D."/>
            <person name="Daum C."/>
            <person name="Ezra D."/>
            <person name="Gonzalez J."/>
            <person name="Henrissat B."/>
            <person name="Kuo A."/>
            <person name="Liang C."/>
            <person name="Lipzen A."/>
            <person name="Lutzoni F."/>
            <person name="Magnuson J."/>
            <person name="Mondo S."/>
            <person name="Nolan M."/>
            <person name="Ohm R."/>
            <person name="Pangilinan J."/>
            <person name="Park H.-J."/>
            <person name="Ramirez L."/>
            <person name="Alfaro M."/>
            <person name="Sun H."/>
            <person name="Tritt A."/>
            <person name="Yoshinaga Y."/>
            <person name="Zwiers L.-H."/>
            <person name="Turgeon B."/>
            <person name="Goodwin S."/>
            <person name="Spatafora J."/>
            <person name="Crous P."/>
            <person name="Grigoriev I."/>
        </authorList>
    </citation>
    <scope>NUCLEOTIDE SEQUENCE</scope>
    <source>
        <strain evidence="2">ATCC 16933</strain>
    </source>
</reference>
<accession>A0A6A6NLG2</accession>
<evidence type="ECO:0000313" key="3">
    <source>
        <dbReference type="Proteomes" id="UP000799766"/>
    </source>
</evidence>
<feature type="compositionally biased region" description="Basic and acidic residues" evidence="1">
    <location>
        <begin position="83"/>
        <end position="121"/>
    </location>
</feature>
<evidence type="ECO:0000313" key="2">
    <source>
        <dbReference type="EMBL" id="KAF2452516.1"/>
    </source>
</evidence>
<feature type="compositionally biased region" description="Basic and acidic residues" evidence="1">
    <location>
        <begin position="150"/>
        <end position="174"/>
    </location>
</feature>
<name>A0A6A6NLG2_9PEZI</name>
<dbReference type="Proteomes" id="UP000799766">
    <property type="component" value="Unassembled WGS sequence"/>
</dbReference>
<sequence length="923" mass="100978">MPLEGWDPEMSRAEAADLIYDIFDIKDYGRRRFREIIRAMSGKRYRGLFDQMCDGERALFDAEAMEYRRQISTGKQSKARKREKTDEVENDIKETPEKRAQSSLIETEKQRTVSSTTKDEAISPPRRNKARSKIQQSGDSPIVSAAHVSTADETRRATLGAKKELSRPVVKQEHTSTSANKQAHPEPTPIKRKRGRPKKDHSVAPKTPVRPIATGTQTELDEFNEISQKLRDKVQDISKNLVGDSSDSWSLLFSEQAVDKATCIVRKRKAEANISTLWEEYGASSGMGKEEFSAMVEHAPLEELDTLLNPQKNDGIGQSSERPRKRVRIVSESPQKSTSGSTPTLLNRMGTAHTSADRQDLANDDAQPSAISDSTSNSSSDSTSDSASNSTSASTSKKEAETTVSSSSTTNTTNSTSAMSGVLHNFNRVSSASTSKESEDVSDQESDSSASGDDEGESKSSSLVYNESTEADDVPKLFLGATASDPALDSVKNYRQTHPFFMHASLEDTPDELAGYLADVAQYAQDIGVDKAGVQKCVEEARAAHETIQEWLLYQSGPLPVRDGFSSSPDPDMTLEDLVTAPREASPRVETPKCSTPVSSSRHSDLPNRTPEPSEQTRVIPESPQPMIPEEKENEVREGLWVMNDIETRDSPDDGQELLPEEDPEGSQFTPMEVVEDSADEGAVVDDEESMSTDESHSQLGQAVGEEFPTEQEVPAASDITTAEGVLQVQPSGENVGMESPEIGSKELLEQEIGALENEADDQHEEERPDEDGSVDTTSNQESGTPSRESEISARKQDEQPEDIAIDEAVSASATPKTRSIADTQSETSETAPVRPWFSSKDFGETGDTIISGNWAYPESSAEKAVDSTMQEGFRNPMIRQASPAMRMGISPKILMEGNSPSRNLLQRTAMLASSLIYVLPRP</sequence>
<feature type="compositionally biased region" description="Acidic residues" evidence="1">
    <location>
        <begin position="674"/>
        <end position="692"/>
    </location>
</feature>